<keyword evidence="8" id="KW-1003">Cell membrane</keyword>
<gene>
    <name evidence="7" type="primary">rnpA</name>
    <name evidence="9" type="ORF">SAMN02745150_00840</name>
</gene>
<proteinExistence type="inferred from homology"/>
<dbReference type="NCBIfam" id="TIGR00278">
    <property type="entry name" value="membrane protein insertion efficiency factor YidD"/>
    <property type="match status" value="1"/>
</dbReference>
<keyword evidence="2 7" id="KW-0819">tRNA processing</keyword>
<organism evidence="9 10">
    <name type="scientific">Brevinema andersonii</name>
    <dbReference type="NCBI Taxonomy" id="34097"/>
    <lineage>
        <taxon>Bacteria</taxon>
        <taxon>Pseudomonadati</taxon>
        <taxon>Spirochaetota</taxon>
        <taxon>Spirochaetia</taxon>
        <taxon>Brevinematales</taxon>
        <taxon>Brevinemataceae</taxon>
        <taxon>Brevinema</taxon>
    </lineage>
</organism>
<dbReference type="RefSeq" id="WP_092318951.1">
    <property type="nucleotide sequence ID" value="NZ_FOKY01000005.1"/>
</dbReference>
<dbReference type="InterPro" id="IPR002696">
    <property type="entry name" value="Membr_insert_effic_factor_YidD"/>
</dbReference>
<evidence type="ECO:0000256" key="4">
    <source>
        <dbReference type="ARBA" id="ARBA00022759"/>
    </source>
</evidence>
<dbReference type="Gene3D" id="3.30.230.10">
    <property type="match status" value="1"/>
</dbReference>
<dbReference type="Pfam" id="PF00825">
    <property type="entry name" value="Ribonuclease_P"/>
    <property type="match status" value="1"/>
</dbReference>
<comment type="catalytic activity">
    <reaction evidence="7">
        <text>Endonucleolytic cleavage of RNA, removing 5'-extranucleotides from tRNA precursor.</text>
        <dbReference type="EC" id="3.1.26.5"/>
    </reaction>
</comment>
<dbReference type="InterPro" id="IPR020568">
    <property type="entry name" value="Ribosomal_Su5_D2-typ_SF"/>
</dbReference>
<keyword evidence="6 7" id="KW-0694">RNA-binding</keyword>
<evidence type="ECO:0000256" key="6">
    <source>
        <dbReference type="ARBA" id="ARBA00022884"/>
    </source>
</evidence>
<comment type="subcellular location">
    <subcellularLocation>
        <location evidence="8">Cell membrane</location>
        <topology evidence="8">Peripheral membrane protein</topology>
        <orientation evidence="8">Cytoplasmic side</orientation>
    </subcellularLocation>
</comment>
<dbReference type="PROSITE" id="PS00648">
    <property type="entry name" value="RIBONUCLEASE_P"/>
    <property type="match status" value="1"/>
</dbReference>
<comment type="similarity">
    <text evidence="7">Belongs to the RnpA family.</text>
</comment>
<evidence type="ECO:0000256" key="5">
    <source>
        <dbReference type="ARBA" id="ARBA00022801"/>
    </source>
</evidence>
<dbReference type="SMART" id="SM01234">
    <property type="entry name" value="Haemolytic"/>
    <property type="match status" value="1"/>
</dbReference>
<evidence type="ECO:0000313" key="9">
    <source>
        <dbReference type="EMBL" id="SFB79809.1"/>
    </source>
</evidence>
<comment type="subunit">
    <text evidence="7">Consists of a catalytic RNA component (M1 or rnpB) and a protein subunit.</text>
</comment>
<keyword evidence="3 7" id="KW-0540">Nuclease</keyword>
<protein>
    <recommendedName>
        <fullName evidence="7 8">Multifunctional fusion protein</fullName>
    </recommendedName>
    <domain>
        <recommendedName>
            <fullName evidence="7">Ribonuclease P protein component</fullName>
            <shortName evidence="7">RNase P protein</shortName>
            <shortName evidence="7">RNaseP protein</shortName>
            <ecNumber evidence="7">3.1.26.5</ecNumber>
        </recommendedName>
        <alternativeName>
            <fullName evidence="7">Protein C5</fullName>
        </alternativeName>
    </domain>
    <domain>
        <recommendedName>
            <fullName evidence="8">Putative membrane protein insertion efficiency factor</fullName>
        </recommendedName>
    </domain>
</protein>
<dbReference type="Proteomes" id="UP000240042">
    <property type="component" value="Unassembled WGS sequence"/>
</dbReference>
<evidence type="ECO:0000256" key="8">
    <source>
        <dbReference type="HAMAP-Rule" id="MF_00386"/>
    </source>
</evidence>
<comment type="function">
    <text evidence="1 7">RNaseP catalyzes the removal of the 5'-leader sequence from pre-tRNA to produce the mature 5'-terminus. It can also cleave other RNA substrates such as 4.5S RNA. The protein component plays an auxiliary but essential role in vivo by binding to the 5'-leader sequence and broadening the substrate specificity of the ribozyme.</text>
</comment>
<dbReference type="STRING" id="34097.SAMN02745150_00840"/>
<name>A0A1I1DXL3_BREAD</name>
<dbReference type="GO" id="GO:0001682">
    <property type="term" value="P:tRNA 5'-leader removal"/>
    <property type="evidence" value="ECO:0007669"/>
    <property type="project" value="UniProtKB-UniRule"/>
</dbReference>
<dbReference type="PANTHER" id="PTHR33383:SF1">
    <property type="entry name" value="MEMBRANE PROTEIN INSERTION EFFICIENCY FACTOR-RELATED"/>
    <property type="match status" value="1"/>
</dbReference>
<dbReference type="HAMAP" id="MF_00386">
    <property type="entry name" value="UPF0161_YidD"/>
    <property type="match status" value="1"/>
</dbReference>
<dbReference type="InterPro" id="IPR014721">
    <property type="entry name" value="Ribsml_uS5_D2-typ_fold_subgr"/>
</dbReference>
<dbReference type="GO" id="GO:0000049">
    <property type="term" value="F:tRNA binding"/>
    <property type="evidence" value="ECO:0007669"/>
    <property type="project" value="UniProtKB-UniRule"/>
</dbReference>
<dbReference type="SUPFAM" id="SSF54211">
    <property type="entry name" value="Ribosomal protein S5 domain 2-like"/>
    <property type="match status" value="1"/>
</dbReference>
<dbReference type="InterPro" id="IPR020539">
    <property type="entry name" value="RNase_P_CS"/>
</dbReference>
<reference evidence="10" key="1">
    <citation type="submission" date="2016-10" db="EMBL/GenBank/DDBJ databases">
        <authorList>
            <person name="Varghese N."/>
            <person name="Submissions S."/>
        </authorList>
    </citation>
    <scope>NUCLEOTIDE SEQUENCE [LARGE SCALE GENOMIC DNA]</scope>
    <source>
        <strain evidence="10">ATCC 43811</strain>
    </source>
</reference>
<dbReference type="EC" id="3.1.26.5" evidence="7"/>
<dbReference type="PANTHER" id="PTHR33383">
    <property type="entry name" value="MEMBRANE PROTEIN INSERTION EFFICIENCY FACTOR-RELATED"/>
    <property type="match status" value="1"/>
</dbReference>
<keyword evidence="4 7" id="KW-0255">Endonuclease</keyword>
<dbReference type="HAMAP" id="MF_00227">
    <property type="entry name" value="RNase_P"/>
    <property type="match status" value="1"/>
</dbReference>
<dbReference type="NCBIfam" id="TIGR00188">
    <property type="entry name" value="rnpA"/>
    <property type="match status" value="1"/>
</dbReference>
<dbReference type="GO" id="GO:0004526">
    <property type="term" value="F:ribonuclease P activity"/>
    <property type="evidence" value="ECO:0007669"/>
    <property type="project" value="UniProtKB-UniRule"/>
</dbReference>
<dbReference type="AlphaFoldDB" id="A0A1I1DXL3"/>
<sequence>MKNCIYSKNYRICSQKEFQEFFNKGFCFDGSFFVLKIIVYDYPKLGIIVSRKFGNAVYRNYIKRIIRETFRCQTKICSVKVLIRQIRPFQCKKDLYFELKQFFYFLSDYYFLLMHKTGRLSLKEAIPSIKMSFITRVIFFIILFYQEYLSKFLPNACRFRPSCSGYALDALRVHGFFKGLYLITGRLLRCHPFGSFGYNPIPKPKNKQQR</sequence>
<comment type="function">
    <text evidence="8">Could be involved in insertion of integral membrane proteins into the membrane.</text>
</comment>
<keyword evidence="10" id="KW-1185">Reference proteome</keyword>
<evidence type="ECO:0000256" key="7">
    <source>
        <dbReference type="HAMAP-Rule" id="MF_00227"/>
    </source>
</evidence>
<evidence type="ECO:0000256" key="2">
    <source>
        <dbReference type="ARBA" id="ARBA00022694"/>
    </source>
</evidence>
<keyword evidence="5 7" id="KW-0378">Hydrolase</keyword>
<dbReference type="EMBL" id="FOKY01000005">
    <property type="protein sequence ID" value="SFB79809.1"/>
    <property type="molecule type" value="Genomic_DNA"/>
</dbReference>
<evidence type="ECO:0000256" key="3">
    <source>
        <dbReference type="ARBA" id="ARBA00022722"/>
    </source>
</evidence>
<dbReference type="Pfam" id="PF01809">
    <property type="entry name" value="YidD"/>
    <property type="match status" value="1"/>
</dbReference>
<evidence type="ECO:0000313" key="10">
    <source>
        <dbReference type="Proteomes" id="UP000240042"/>
    </source>
</evidence>
<comment type="similarity">
    <text evidence="8">Belongs to the UPF0161 family.</text>
</comment>
<dbReference type="InterPro" id="IPR000100">
    <property type="entry name" value="RNase_P"/>
</dbReference>
<dbReference type="GO" id="GO:0005886">
    <property type="term" value="C:plasma membrane"/>
    <property type="evidence" value="ECO:0007669"/>
    <property type="project" value="UniProtKB-SubCell"/>
</dbReference>
<evidence type="ECO:0000256" key="1">
    <source>
        <dbReference type="ARBA" id="ARBA00002663"/>
    </source>
</evidence>
<accession>A0A1I1DXL3</accession>
<dbReference type="OrthoDB" id="9801753at2"/>
<keyword evidence="8" id="KW-0472">Membrane</keyword>